<accession>A0AAV7W4U9</accession>
<name>A0AAV7W4U9_PLEWA</name>
<dbReference type="AlphaFoldDB" id="A0AAV7W4U9"/>
<evidence type="ECO:0000313" key="2">
    <source>
        <dbReference type="EMBL" id="KAJ1207144.1"/>
    </source>
</evidence>
<sequence>MVTRCPSLLAEEDGTPDGRSGYDVGYRCGGASRWAQACGVLPCLRPWVGVLPGLALAQVGVQRLQWLFAKELRIGPLCAQEVCRGTCRLAQWRSTLDSP</sequence>
<evidence type="ECO:0000313" key="3">
    <source>
        <dbReference type="Proteomes" id="UP001066276"/>
    </source>
</evidence>
<organism evidence="2 3">
    <name type="scientific">Pleurodeles waltl</name>
    <name type="common">Iberian ribbed newt</name>
    <dbReference type="NCBI Taxonomy" id="8319"/>
    <lineage>
        <taxon>Eukaryota</taxon>
        <taxon>Metazoa</taxon>
        <taxon>Chordata</taxon>
        <taxon>Craniata</taxon>
        <taxon>Vertebrata</taxon>
        <taxon>Euteleostomi</taxon>
        <taxon>Amphibia</taxon>
        <taxon>Batrachia</taxon>
        <taxon>Caudata</taxon>
        <taxon>Salamandroidea</taxon>
        <taxon>Salamandridae</taxon>
        <taxon>Pleurodelinae</taxon>
        <taxon>Pleurodeles</taxon>
    </lineage>
</organism>
<dbReference type="EMBL" id="JANPWB010000002">
    <property type="protein sequence ID" value="KAJ1207144.1"/>
    <property type="molecule type" value="Genomic_DNA"/>
</dbReference>
<protein>
    <submittedName>
        <fullName evidence="2">Uncharacterized protein</fullName>
    </submittedName>
</protein>
<comment type="caution">
    <text evidence="2">The sequence shown here is derived from an EMBL/GenBank/DDBJ whole genome shotgun (WGS) entry which is preliminary data.</text>
</comment>
<keyword evidence="3" id="KW-1185">Reference proteome</keyword>
<evidence type="ECO:0000256" key="1">
    <source>
        <dbReference type="SAM" id="MobiDB-lite"/>
    </source>
</evidence>
<gene>
    <name evidence="2" type="ORF">NDU88_002536</name>
</gene>
<feature type="region of interest" description="Disordered" evidence="1">
    <location>
        <begin position="1"/>
        <end position="20"/>
    </location>
</feature>
<reference evidence="2" key="1">
    <citation type="journal article" date="2022" name="bioRxiv">
        <title>Sequencing and chromosome-scale assembly of the giantPleurodeles waltlgenome.</title>
        <authorList>
            <person name="Brown T."/>
            <person name="Elewa A."/>
            <person name="Iarovenko S."/>
            <person name="Subramanian E."/>
            <person name="Araus A.J."/>
            <person name="Petzold A."/>
            <person name="Susuki M."/>
            <person name="Suzuki K.-i.T."/>
            <person name="Hayashi T."/>
            <person name="Toyoda A."/>
            <person name="Oliveira C."/>
            <person name="Osipova E."/>
            <person name="Leigh N.D."/>
            <person name="Simon A."/>
            <person name="Yun M.H."/>
        </authorList>
    </citation>
    <scope>NUCLEOTIDE SEQUENCE</scope>
    <source>
        <strain evidence="2">20211129_DDA</strain>
        <tissue evidence="2">Liver</tissue>
    </source>
</reference>
<proteinExistence type="predicted"/>
<dbReference type="Proteomes" id="UP001066276">
    <property type="component" value="Chromosome 1_2"/>
</dbReference>